<dbReference type="EMBL" id="JAGEUA010000001">
    <property type="protein sequence ID" value="KAL1023976.1"/>
    <property type="molecule type" value="Genomic_DNA"/>
</dbReference>
<protein>
    <submittedName>
        <fullName evidence="1">Uncharacterized protein</fullName>
    </submittedName>
</protein>
<gene>
    <name evidence="1" type="ORF">UPYG_G00049770</name>
</gene>
<feature type="non-terminal residue" evidence="1">
    <location>
        <position position="107"/>
    </location>
</feature>
<keyword evidence="2" id="KW-1185">Reference proteome</keyword>
<accession>A0ABD0YAB4</accession>
<comment type="caution">
    <text evidence="1">The sequence shown here is derived from an EMBL/GenBank/DDBJ whole genome shotgun (WGS) entry which is preliminary data.</text>
</comment>
<organism evidence="1 2">
    <name type="scientific">Umbra pygmaea</name>
    <name type="common">Eastern mudminnow</name>
    <dbReference type="NCBI Taxonomy" id="75934"/>
    <lineage>
        <taxon>Eukaryota</taxon>
        <taxon>Metazoa</taxon>
        <taxon>Chordata</taxon>
        <taxon>Craniata</taxon>
        <taxon>Vertebrata</taxon>
        <taxon>Euteleostomi</taxon>
        <taxon>Actinopterygii</taxon>
        <taxon>Neopterygii</taxon>
        <taxon>Teleostei</taxon>
        <taxon>Protacanthopterygii</taxon>
        <taxon>Esociformes</taxon>
        <taxon>Umbridae</taxon>
        <taxon>Umbra</taxon>
    </lineage>
</organism>
<reference evidence="1 2" key="1">
    <citation type="submission" date="2024-06" db="EMBL/GenBank/DDBJ databases">
        <authorList>
            <person name="Pan Q."/>
            <person name="Wen M."/>
            <person name="Jouanno E."/>
            <person name="Zahm M."/>
            <person name="Klopp C."/>
            <person name="Cabau C."/>
            <person name="Louis A."/>
            <person name="Berthelot C."/>
            <person name="Parey E."/>
            <person name="Roest Crollius H."/>
            <person name="Montfort J."/>
            <person name="Robinson-Rechavi M."/>
            <person name="Bouchez O."/>
            <person name="Lampietro C."/>
            <person name="Lopez Roques C."/>
            <person name="Donnadieu C."/>
            <person name="Postlethwait J."/>
            <person name="Bobe J."/>
            <person name="Verreycken H."/>
            <person name="Guiguen Y."/>
        </authorList>
    </citation>
    <scope>NUCLEOTIDE SEQUENCE [LARGE SCALE GENOMIC DNA]</scope>
    <source>
        <strain evidence="1">Up_M1</strain>
        <tissue evidence="1">Testis</tissue>
    </source>
</reference>
<name>A0ABD0YAB4_UMBPY</name>
<dbReference type="AlphaFoldDB" id="A0ABD0YAB4"/>
<evidence type="ECO:0000313" key="1">
    <source>
        <dbReference type="EMBL" id="KAL1023976.1"/>
    </source>
</evidence>
<proteinExistence type="predicted"/>
<sequence>MYSPISEVPHSMKAALAPIILCTCTSLSAGADCCPSYLGGCWPLVPAGLLIHTFYLPPGTSLTFLWNPTPASSLLITQDHYSSPPASLPSTYSYLRTIPKPSCLPTL</sequence>
<evidence type="ECO:0000313" key="2">
    <source>
        <dbReference type="Proteomes" id="UP001557470"/>
    </source>
</evidence>
<dbReference type="Proteomes" id="UP001557470">
    <property type="component" value="Unassembled WGS sequence"/>
</dbReference>